<evidence type="ECO:0000259" key="2">
    <source>
        <dbReference type="PROSITE" id="PS51176"/>
    </source>
</evidence>
<organism evidence="3">
    <name type="scientific">marine metagenome</name>
    <dbReference type="NCBI Taxonomy" id="408172"/>
    <lineage>
        <taxon>unclassified sequences</taxon>
        <taxon>metagenomes</taxon>
        <taxon>ecological metagenomes</taxon>
    </lineage>
</organism>
<reference evidence="3" key="1">
    <citation type="submission" date="2018-05" db="EMBL/GenBank/DDBJ databases">
        <authorList>
            <person name="Lanie J.A."/>
            <person name="Ng W.-L."/>
            <person name="Kazmierczak K.M."/>
            <person name="Andrzejewski T.M."/>
            <person name="Davidsen T.M."/>
            <person name="Wayne K.J."/>
            <person name="Tettelin H."/>
            <person name="Glass J.I."/>
            <person name="Rusch D."/>
            <person name="Podicherti R."/>
            <person name="Tsui H.-C.T."/>
            <person name="Winkler M.E."/>
        </authorList>
    </citation>
    <scope>NUCLEOTIDE SEQUENCE</scope>
</reference>
<dbReference type="GO" id="GO:0004665">
    <property type="term" value="F:prephenate dehydrogenase (NADP+) activity"/>
    <property type="evidence" value="ECO:0007669"/>
    <property type="project" value="InterPro"/>
</dbReference>
<dbReference type="PROSITE" id="PS51176">
    <property type="entry name" value="PDH_ADH"/>
    <property type="match status" value="1"/>
</dbReference>
<dbReference type="InterPro" id="IPR036291">
    <property type="entry name" value="NAD(P)-bd_dom_sf"/>
</dbReference>
<feature type="domain" description="Prephenate/arogenate dehydrogenase" evidence="2">
    <location>
        <begin position="1"/>
        <end position="224"/>
    </location>
</feature>
<dbReference type="SUPFAM" id="SSF48179">
    <property type="entry name" value="6-phosphogluconate dehydrogenase C-terminal domain-like"/>
    <property type="match status" value="1"/>
</dbReference>
<dbReference type="Pfam" id="PF26213">
    <property type="entry name" value="TYRAAT1_C"/>
    <property type="match status" value="1"/>
</dbReference>
<dbReference type="SUPFAM" id="SSF51735">
    <property type="entry name" value="NAD(P)-binding Rossmann-fold domains"/>
    <property type="match status" value="1"/>
</dbReference>
<proteinExistence type="predicted"/>
<evidence type="ECO:0000313" key="3">
    <source>
        <dbReference type="EMBL" id="SVB93960.1"/>
    </source>
</evidence>
<dbReference type="InterPro" id="IPR046826">
    <property type="entry name" value="PDH_N"/>
</dbReference>
<dbReference type="AlphaFoldDB" id="A0A382I2S6"/>
<dbReference type="GO" id="GO:0033730">
    <property type="term" value="F:arogenate dehydrogenase (NADP+) activity"/>
    <property type="evidence" value="ECO:0007669"/>
    <property type="project" value="InterPro"/>
</dbReference>
<dbReference type="InterPro" id="IPR008927">
    <property type="entry name" value="6-PGluconate_DH-like_C_sf"/>
</dbReference>
<dbReference type="GO" id="GO:0070403">
    <property type="term" value="F:NAD+ binding"/>
    <property type="evidence" value="ECO:0007669"/>
    <property type="project" value="InterPro"/>
</dbReference>
<dbReference type="InterPro" id="IPR045011">
    <property type="entry name" value="TYRAAT1/2"/>
</dbReference>
<keyword evidence="1" id="KW-0560">Oxidoreductase</keyword>
<accession>A0A382I2S6</accession>
<dbReference type="Gene3D" id="1.10.3660.10">
    <property type="entry name" value="6-phosphogluconate dehydrogenase C-terminal like domain"/>
    <property type="match status" value="1"/>
</dbReference>
<protein>
    <recommendedName>
        <fullName evidence="2">Prephenate/arogenate dehydrogenase domain-containing protein</fullName>
    </recommendedName>
</protein>
<name>A0A382I2S6_9ZZZZ</name>
<dbReference type="Pfam" id="PF02153">
    <property type="entry name" value="PDH_N"/>
    <property type="match status" value="1"/>
</dbReference>
<dbReference type="Gene3D" id="3.40.50.720">
    <property type="entry name" value="NAD(P)-binding Rossmann-like Domain"/>
    <property type="match status" value="1"/>
</dbReference>
<dbReference type="InterPro" id="IPR059064">
    <property type="entry name" value="TYRAAT2_C"/>
</dbReference>
<gene>
    <name evidence="3" type="ORF">METZ01_LOCUS246814</name>
</gene>
<sequence length="224" mass="25773">MADLLKKQYEVKVYDPEIKAEDLICGLEEVLESVLVFVAVPIRVFEAVIQEISQYKLYNTTIIDVCSVKVYPVEIMEKYLPEHVGIIASHPHFGPDSYSPFRELKTTLFPVRDNYKRIKEVKALFEDNSIRTVEISPEEHDRMAASSQGVTHFIGRVLNEAGMVSTKINTLGFNDLLGVIEQTCNDSWDLFRDLQKYNPYTNEMIDRLVETIGKLHKQIKDNED</sequence>
<dbReference type="PANTHER" id="PTHR43207">
    <property type="entry name" value="AROGENATE DEHYDROGENASE-RELATED"/>
    <property type="match status" value="1"/>
</dbReference>
<dbReference type="InterPro" id="IPR003099">
    <property type="entry name" value="Prephen_DH"/>
</dbReference>
<evidence type="ECO:0000256" key="1">
    <source>
        <dbReference type="ARBA" id="ARBA00023002"/>
    </source>
</evidence>
<dbReference type="GO" id="GO:0006571">
    <property type="term" value="P:tyrosine biosynthetic process"/>
    <property type="evidence" value="ECO:0007669"/>
    <property type="project" value="InterPro"/>
</dbReference>
<dbReference type="GO" id="GO:0008977">
    <property type="term" value="F:prephenate dehydrogenase (NAD+) activity"/>
    <property type="evidence" value="ECO:0007669"/>
    <property type="project" value="InterPro"/>
</dbReference>
<dbReference type="EMBL" id="UINC01064877">
    <property type="protein sequence ID" value="SVB93960.1"/>
    <property type="molecule type" value="Genomic_DNA"/>
</dbReference>
<dbReference type="PANTHER" id="PTHR43207:SF4">
    <property type="entry name" value="AROGENATE DEHYDROGENASE 2, CHLOROPLASTIC"/>
    <property type="match status" value="1"/>
</dbReference>